<dbReference type="HOGENOM" id="CLU_311557_0_0_1"/>
<dbReference type="eggNOG" id="ENOG502QPZQ">
    <property type="taxonomic scope" value="Eukaryota"/>
</dbReference>
<evidence type="ECO:0000256" key="2">
    <source>
        <dbReference type="ARBA" id="ARBA00010746"/>
    </source>
</evidence>
<keyword evidence="8" id="KW-1185">Reference proteome</keyword>
<dbReference type="EnsemblPlants" id="OPUNC01G03260.1">
    <property type="protein sequence ID" value="OPUNC01G03260.1"/>
    <property type="gene ID" value="OPUNC01G03260"/>
</dbReference>
<keyword evidence="4" id="KW-0964">Secreted</keyword>
<evidence type="ECO:0000256" key="6">
    <source>
        <dbReference type="SAM" id="SignalP"/>
    </source>
</evidence>
<dbReference type="AlphaFoldDB" id="A0A0E0JE81"/>
<evidence type="ECO:0000256" key="5">
    <source>
        <dbReference type="SAM" id="MobiDB-lite"/>
    </source>
</evidence>
<feature type="signal peptide" evidence="6">
    <location>
        <begin position="1"/>
        <end position="24"/>
    </location>
</feature>
<evidence type="ECO:0000256" key="4">
    <source>
        <dbReference type="ARBA" id="ARBA00022525"/>
    </source>
</evidence>
<evidence type="ECO:0000256" key="3">
    <source>
        <dbReference type="ARBA" id="ARBA00011738"/>
    </source>
</evidence>
<dbReference type="GO" id="GO:0009699">
    <property type="term" value="P:phenylpropanoid biosynthetic process"/>
    <property type="evidence" value="ECO:0007669"/>
    <property type="project" value="UniProtKB-ARBA"/>
</dbReference>
<organism evidence="7">
    <name type="scientific">Oryza punctata</name>
    <name type="common">Red rice</name>
    <dbReference type="NCBI Taxonomy" id="4537"/>
    <lineage>
        <taxon>Eukaryota</taxon>
        <taxon>Viridiplantae</taxon>
        <taxon>Streptophyta</taxon>
        <taxon>Embryophyta</taxon>
        <taxon>Tracheophyta</taxon>
        <taxon>Spermatophyta</taxon>
        <taxon>Magnoliopsida</taxon>
        <taxon>Liliopsida</taxon>
        <taxon>Poales</taxon>
        <taxon>Poaceae</taxon>
        <taxon>BOP clade</taxon>
        <taxon>Oryzoideae</taxon>
        <taxon>Oryzeae</taxon>
        <taxon>Oryzinae</taxon>
        <taxon>Oryza</taxon>
    </lineage>
</organism>
<reference evidence="7" key="2">
    <citation type="submission" date="2018-05" db="EMBL/GenBank/DDBJ databases">
        <title>OpunRS2 (Oryza punctata Reference Sequence Version 2).</title>
        <authorList>
            <person name="Zhang J."/>
            <person name="Kudrna D."/>
            <person name="Lee S."/>
            <person name="Talag J."/>
            <person name="Welchert J."/>
            <person name="Wing R.A."/>
        </authorList>
    </citation>
    <scope>NUCLEOTIDE SEQUENCE [LARGE SCALE GENOMIC DNA]</scope>
</reference>
<dbReference type="Proteomes" id="UP000026962">
    <property type="component" value="Chromosome 1"/>
</dbReference>
<evidence type="ECO:0000256" key="1">
    <source>
        <dbReference type="ARBA" id="ARBA00004613"/>
    </source>
</evidence>
<comment type="subcellular location">
    <subcellularLocation>
        <location evidence="1">Secreted</location>
    </subcellularLocation>
</comment>
<comment type="subunit">
    <text evidence="3">Homodimer.</text>
</comment>
<dbReference type="Pfam" id="PF03018">
    <property type="entry name" value="Dirigent"/>
    <property type="match status" value="2"/>
</dbReference>
<reference evidence="7" key="1">
    <citation type="submission" date="2015-04" db="UniProtKB">
        <authorList>
            <consortium name="EnsemblPlants"/>
        </authorList>
    </citation>
    <scope>IDENTIFICATION</scope>
</reference>
<dbReference type="PANTHER" id="PTHR46215:SF24">
    <property type="entry name" value="DIRIGENT PROTEIN"/>
    <property type="match status" value="1"/>
</dbReference>
<dbReference type="InterPro" id="IPR044859">
    <property type="entry name" value="Allene_oxi_cyc_Dirigent"/>
</dbReference>
<evidence type="ECO:0000313" key="7">
    <source>
        <dbReference type="EnsemblPlants" id="OPUNC01G03260.1"/>
    </source>
</evidence>
<dbReference type="STRING" id="4537.A0A0E0JE81"/>
<name>A0A0E0JE81_ORYPU</name>
<dbReference type="GO" id="GO:0005576">
    <property type="term" value="C:extracellular region"/>
    <property type="evidence" value="ECO:0007669"/>
    <property type="project" value="UniProtKB-SubCell"/>
</dbReference>
<dbReference type="PANTHER" id="PTHR46215">
    <property type="entry name" value="DIRIGENT PROTEIN 24-RELATED"/>
    <property type="match status" value="1"/>
</dbReference>
<dbReference type="Gene3D" id="2.40.480.10">
    <property type="entry name" value="Allene oxide cyclase-like"/>
    <property type="match status" value="2"/>
</dbReference>
<feature type="chain" id="PRO_5002364019" description="Dirigent protein" evidence="6">
    <location>
        <begin position="25"/>
        <end position="943"/>
    </location>
</feature>
<feature type="region of interest" description="Disordered" evidence="5">
    <location>
        <begin position="923"/>
        <end position="943"/>
    </location>
</feature>
<dbReference type="Gramene" id="OPUNC01G03260.1">
    <property type="protein sequence ID" value="OPUNC01G03260.1"/>
    <property type="gene ID" value="OPUNC01G03260"/>
</dbReference>
<evidence type="ECO:0000313" key="8">
    <source>
        <dbReference type="Proteomes" id="UP000026962"/>
    </source>
</evidence>
<dbReference type="InterPro" id="IPR004265">
    <property type="entry name" value="Dirigent"/>
</dbReference>
<sequence length="943" mass="98197">MAFKKPMVTLSSMLLLLLVSGAVAARSTRQLVVDDGTVAAPAAAPAAADVAAGVADAPVDAANADVPAAAAAMGPVAGGAAAGAPVGASTIPVAAGAGAGAVGMNAGGGGGGNHPMVFFMHDILGGTNPSARIVAGIVDNTAVTGQLPFARPNGAVLPLNSGVNVKSGAAGAIDNNNIPFLTGLGGATNAAFTSNNNNNGVPIFAGGSLPQGTTLQKLLFGTMTVVDDELTEAPGLGSPAVGRAQGFYIASSEEGVSQTVAVTAMFKEGEFADSISFFGVHRTADSESHLAVVGGTGKFAGAKGFAKVAVVRPGGVAATGAEHETDGVETVLQFTVFLIIIMHLHTEEIGAQDRDRRSRDMSKCKIKRKGFRLCYYDQYGTGACNKVFMLRMTPLHKELSLRTEAIIVAAFYKMLKANGMRQWVVSSDSYHIIGDTCEVSGAGHQDIVACGPTVHVPRRSSSPAATSSTVHATSELIAYPPPYFLSNSQSSGRVLRHPCPTPELIVDGRILHCPRHIEARRGQPRPPSSTPHAGAHCTYALQTQITCEETKLPFARPNGAVLPLNSGVNVKSGAAGAIDNNNIPFLTGLGGATNAAFTSNNNNNGVPIFAGGSLPQGTTLQKLLFGTMTVVDDELTEAPGLGSPAVGRAQGFYIASSEEGVSQTVAVTAMFKEGEFADSISFFGVHRTADSESHLAVVGGTGKFAGAKGFAKVAVVRPGGVAATGAEHETDGVETVLQFTVFLIIIMHLHTEEIGAQDRDRRSRDMSKCKIKRKGFRLCYYDQYGTGACNKVFMLRMTPLHKELSLRTEAIIVAAFYKMLKANGMRQWVVSSDSYHIIGDTCEVSGAGHQDIVACGPTVHVPRRSSSPAATSSTVHATSELIAYPPPYFLSNSQSSGRVLRHPCPTPELIVDGRILHCPRHIEARRGQPRPPSSTPHAGAHCR</sequence>
<protein>
    <recommendedName>
        <fullName evidence="9">Dirigent protein</fullName>
    </recommendedName>
</protein>
<keyword evidence="6" id="KW-0732">Signal</keyword>
<accession>A0A0E0JE81</accession>
<comment type="similarity">
    <text evidence="2">Belongs to the plant dirigent protein family.</text>
</comment>
<evidence type="ECO:0008006" key="9">
    <source>
        <dbReference type="Google" id="ProtNLM"/>
    </source>
</evidence>
<proteinExistence type="inferred from homology"/>